<name>A0A174YQ81_9FIRM</name>
<dbReference type="InterPro" id="IPR018060">
    <property type="entry name" value="HTH_AraC"/>
</dbReference>
<evidence type="ECO:0000256" key="3">
    <source>
        <dbReference type="ARBA" id="ARBA00023163"/>
    </source>
</evidence>
<dbReference type="Pfam" id="PF02311">
    <property type="entry name" value="AraC_binding"/>
    <property type="match status" value="1"/>
</dbReference>
<proteinExistence type="predicted"/>
<dbReference type="EMBL" id="CZBU01000001">
    <property type="protein sequence ID" value="CUQ74849.1"/>
    <property type="molecule type" value="Genomic_DNA"/>
</dbReference>
<reference evidence="5 6" key="1">
    <citation type="submission" date="2015-09" db="EMBL/GenBank/DDBJ databases">
        <authorList>
            <consortium name="Pathogen Informatics"/>
        </authorList>
    </citation>
    <scope>NUCLEOTIDE SEQUENCE [LARGE SCALE GENOMIC DNA]</scope>
    <source>
        <strain evidence="5 6">2789STDY5834875</strain>
    </source>
</reference>
<dbReference type="PRINTS" id="PR00032">
    <property type="entry name" value="HTHARAC"/>
</dbReference>
<keyword evidence="5" id="KW-0489">Methyltransferase</keyword>
<dbReference type="RefSeq" id="WP_012740507.1">
    <property type="nucleotide sequence ID" value="NZ_CP085937.1"/>
</dbReference>
<keyword evidence="5" id="KW-0808">Transferase</keyword>
<dbReference type="PANTHER" id="PTHR43280:SF28">
    <property type="entry name" value="HTH-TYPE TRANSCRIPTIONAL ACTIVATOR RHAS"/>
    <property type="match status" value="1"/>
</dbReference>
<evidence type="ECO:0000256" key="2">
    <source>
        <dbReference type="ARBA" id="ARBA00023125"/>
    </source>
</evidence>
<sequence>MADNKITFFGKCDGISVEQLIRYSRFNMNVKHFHNQYEIFYIIEGERQFFFDNKSYNAYAGDIAILDTNLVHTTCSISDEDKGYNRVILYIDYEKMCDFDKKYPGLNLVNYFHNNYGIYHLNEDQRIAFLNLYRDLRHELTKKNSGYQSRVEIATIYWLYKLLSLKHDSTQIHAVINSPKELSASNISAYLEANYTKELALDTISDELFMSKYYMCRIFKEYTGFTITEYVNTLRIKKATQILESSNLSISDVAAELGFESASYFERIFKKIMTVTPLKYRKTHQSVTIEHEELNTLDDSDYLD</sequence>
<dbReference type="GO" id="GO:0008168">
    <property type="term" value="F:methyltransferase activity"/>
    <property type="evidence" value="ECO:0007669"/>
    <property type="project" value="UniProtKB-KW"/>
</dbReference>
<protein>
    <submittedName>
        <fullName evidence="5">Methylphosphotriester-DNA--protein-cysteine S-methyltransferase</fullName>
        <ecNumber evidence="5">2.1.1.-</ecNumber>
    </submittedName>
</protein>
<dbReference type="InterPro" id="IPR014710">
    <property type="entry name" value="RmlC-like_jellyroll"/>
</dbReference>
<dbReference type="InterPro" id="IPR009057">
    <property type="entry name" value="Homeodomain-like_sf"/>
</dbReference>
<gene>
    <name evidence="5" type="primary">adaA_1</name>
    <name evidence="5" type="ORF">ERS852490_00188</name>
</gene>
<dbReference type="OrthoDB" id="9774814at2"/>
<dbReference type="InterPro" id="IPR020449">
    <property type="entry name" value="Tscrpt_reg_AraC-type_HTH"/>
</dbReference>
<keyword evidence="2" id="KW-0238">DNA-binding</keyword>
<dbReference type="Gene3D" id="2.60.120.10">
    <property type="entry name" value="Jelly Rolls"/>
    <property type="match status" value="1"/>
</dbReference>
<dbReference type="Pfam" id="PF12833">
    <property type="entry name" value="HTH_18"/>
    <property type="match status" value="1"/>
</dbReference>
<dbReference type="GO" id="GO:0043565">
    <property type="term" value="F:sequence-specific DNA binding"/>
    <property type="evidence" value="ECO:0007669"/>
    <property type="project" value="InterPro"/>
</dbReference>
<dbReference type="GO" id="GO:0032259">
    <property type="term" value="P:methylation"/>
    <property type="evidence" value="ECO:0007669"/>
    <property type="project" value="UniProtKB-KW"/>
</dbReference>
<organism evidence="5 6">
    <name type="scientific">Lachnospira eligens</name>
    <dbReference type="NCBI Taxonomy" id="39485"/>
    <lineage>
        <taxon>Bacteria</taxon>
        <taxon>Bacillati</taxon>
        <taxon>Bacillota</taxon>
        <taxon>Clostridia</taxon>
        <taxon>Lachnospirales</taxon>
        <taxon>Lachnospiraceae</taxon>
        <taxon>Lachnospira</taxon>
    </lineage>
</organism>
<feature type="domain" description="HTH araC/xylS-type" evidence="4">
    <location>
        <begin position="185"/>
        <end position="283"/>
    </location>
</feature>
<dbReference type="PROSITE" id="PS01124">
    <property type="entry name" value="HTH_ARAC_FAMILY_2"/>
    <property type="match status" value="1"/>
</dbReference>
<evidence type="ECO:0000256" key="1">
    <source>
        <dbReference type="ARBA" id="ARBA00023015"/>
    </source>
</evidence>
<dbReference type="PANTHER" id="PTHR43280">
    <property type="entry name" value="ARAC-FAMILY TRANSCRIPTIONAL REGULATOR"/>
    <property type="match status" value="1"/>
</dbReference>
<dbReference type="Gene3D" id="1.10.10.60">
    <property type="entry name" value="Homeodomain-like"/>
    <property type="match status" value="2"/>
</dbReference>
<dbReference type="AlphaFoldDB" id="A0A174YQ81"/>
<accession>A0A174YQ81</accession>
<dbReference type="Proteomes" id="UP000095621">
    <property type="component" value="Unassembled WGS sequence"/>
</dbReference>
<dbReference type="SUPFAM" id="SSF46689">
    <property type="entry name" value="Homeodomain-like"/>
    <property type="match status" value="2"/>
</dbReference>
<dbReference type="SUPFAM" id="SSF51215">
    <property type="entry name" value="Regulatory protein AraC"/>
    <property type="match status" value="1"/>
</dbReference>
<dbReference type="GO" id="GO:0003700">
    <property type="term" value="F:DNA-binding transcription factor activity"/>
    <property type="evidence" value="ECO:0007669"/>
    <property type="project" value="InterPro"/>
</dbReference>
<dbReference type="OMA" id="ECGFDDS"/>
<evidence type="ECO:0000313" key="5">
    <source>
        <dbReference type="EMBL" id="CUQ74849.1"/>
    </source>
</evidence>
<keyword evidence="1" id="KW-0805">Transcription regulation</keyword>
<dbReference type="InterPro" id="IPR003313">
    <property type="entry name" value="AraC-bd"/>
</dbReference>
<evidence type="ECO:0000259" key="4">
    <source>
        <dbReference type="PROSITE" id="PS01124"/>
    </source>
</evidence>
<keyword evidence="3" id="KW-0804">Transcription</keyword>
<evidence type="ECO:0000313" key="6">
    <source>
        <dbReference type="Proteomes" id="UP000095621"/>
    </source>
</evidence>
<dbReference type="InterPro" id="IPR037923">
    <property type="entry name" value="HTH-like"/>
</dbReference>
<dbReference type="GeneID" id="41356980"/>
<dbReference type="EC" id="2.1.1.-" evidence="5"/>
<dbReference type="SMART" id="SM00342">
    <property type="entry name" value="HTH_ARAC"/>
    <property type="match status" value="1"/>
</dbReference>